<evidence type="ECO:0000313" key="1">
    <source>
        <dbReference type="EMBL" id="CDY40489.1"/>
    </source>
</evidence>
<proteinExistence type="predicted"/>
<name>A0A078HT83_BRANA</name>
<reference evidence="1 2" key="1">
    <citation type="journal article" date="2014" name="Science">
        <title>Plant genetics. Early allopolyploid evolution in the post-Neolithic Brassica napus oilseed genome.</title>
        <authorList>
            <person name="Chalhoub B."/>
            <person name="Denoeud F."/>
            <person name="Liu S."/>
            <person name="Parkin I.A."/>
            <person name="Tang H."/>
            <person name="Wang X."/>
            <person name="Chiquet J."/>
            <person name="Belcram H."/>
            <person name="Tong C."/>
            <person name="Samans B."/>
            <person name="Correa M."/>
            <person name="Da Silva C."/>
            <person name="Just J."/>
            <person name="Falentin C."/>
            <person name="Koh C.S."/>
            <person name="Le Clainche I."/>
            <person name="Bernard M."/>
            <person name="Bento P."/>
            <person name="Noel B."/>
            <person name="Labadie K."/>
            <person name="Alberti A."/>
            <person name="Charles M."/>
            <person name="Arnaud D."/>
            <person name="Guo H."/>
            <person name="Daviaud C."/>
            <person name="Alamery S."/>
            <person name="Jabbari K."/>
            <person name="Zhao M."/>
            <person name="Edger P.P."/>
            <person name="Chelaifa H."/>
            <person name="Tack D."/>
            <person name="Lassalle G."/>
            <person name="Mestiri I."/>
            <person name="Schnel N."/>
            <person name="Le Paslier M.C."/>
            <person name="Fan G."/>
            <person name="Renault V."/>
            <person name="Bayer P.E."/>
            <person name="Golicz A.A."/>
            <person name="Manoli S."/>
            <person name="Lee T.H."/>
            <person name="Thi V.H."/>
            <person name="Chalabi S."/>
            <person name="Hu Q."/>
            <person name="Fan C."/>
            <person name="Tollenaere R."/>
            <person name="Lu Y."/>
            <person name="Battail C."/>
            <person name="Shen J."/>
            <person name="Sidebottom C.H."/>
            <person name="Wang X."/>
            <person name="Canaguier A."/>
            <person name="Chauveau A."/>
            <person name="Berard A."/>
            <person name="Deniot G."/>
            <person name="Guan M."/>
            <person name="Liu Z."/>
            <person name="Sun F."/>
            <person name="Lim Y.P."/>
            <person name="Lyons E."/>
            <person name="Town C.D."/>
            <person name="Bancroft I."/>
            <person name="Wang X."/>
            <person name="Meng J."/>
            <person name="Ma J."/>
            <person name="Pires J.C."/>
            <person name="King G.J."/>
            <person name="Brunel D."/>
            <person name="Delourme R."/>
            <person name="Renard M."/>
            <person name="Aury J.M."/>
            <person name="Adams K.L."/>
            <person name="Batley J."/>
            <person name="Snowdon R.J."/>
            <person name="Tost J."/>
            <person name="Edwards D."/>
            <person name="Zhou Y."/>
            <person name="Hua W."/>
            <person name="Sharpe A.G."/>
            <person name="Paterson A.H."/>
            <person name="Guan C."/>
            <person name="Wincker P."/>
        </authorList>
    </citation>
    <scope>NUCLEOTIDE SEQUENCE [LARGE SCALE GENOMIC DNA]</scope>
    <source>
        <strain evidence="2">cv. Darmor-bzh</strain>
    </source>
</reference>
<dbReference type="PaxDb" id="3708-A0A078HT83"/>
<gene>
    <name evidence="1" type="primary">BnaC09g14470D</name>
    <name evidence="1" type="ORF">GSBRNA2T00069760001</name>
</gene>
<evidence type="ECO:0000313" key="2">
    <source>
        <dbReference type="Proteomes" id="UP000028999"/>
    </source>
</evidence>
<dbReference type="Proteomes" id="UP000028999">
    <property type="component" value="Unassembled WGS sequence"/>
</dbReference>
<accession>A0A078HT83</accession>
<protein>
    <submittedName>
        <fullName evidence="1">BnaC09g14470D protein</fullName>
    </submittedName>
</protein>
<keyword evidence="2" id="KW-1185">Reference proteome</keyword>
<sequence>MFERDLGMGNIIKKG</sequence>
<dbReference type="EMBL" id="LK032472">
    <property type="protein sequence ID" value="CDY40489.1"/>
    <property type="molecule type" value="Genomic_DNA"/>
</dbReference>
<organism evidence="1 2">
    <name type="scientific">Brassica napus</name>
    <name type="common">Rape</name>
    <dbReference type="NCBI Taxonomy" id="3708"/>
    <lineage>
        <taxon>Eukaryota</taxon>
        <taxon>Viridiplantae</taxon>
        <taxon>Streptophyta</taxon>
        <taxon>Embryophyta</taxon>
        <taxon>Tracheophyta</taxon>
        <taxon>Spermatophyta</taxon>
        <taxon>Magnoliopsida</taxon>
        <taxon>eudicotyledons</taxon>
        <taxon>Gunneridae</taxon>
        <taxon>Pentapetalae</taxon>
        <taxon>rosids</taxon>
        <taxon>malvids</taxon>
        <taxon>Brassicales</taxon>
        <taxon>Brassicaceae</taxon>
        <taxon>Brassiceae</taxon>
        <taxon>Brassica</taxon>
    </lineage>
</organism>